<organism evidence="1 2">
    <name type="scientific">Piloderma croceum (strain F 1598)</name>
    <dbReference type="NCBI Taxonomy" id="765440"/>
    <lineage>
        <taxon>Eukaryota</taxon>
        <taxon>Fungi</taxon>
        <taxon>Dikarya</taxon>
        <taxon>Basidiomycota</taxon>
        <taxon>Agaricomycotina</taxon>
        <taxon>Agaricomycetes</taxon>
        <taxon>Agaricomycetidae</taxon>
        <taxon>Atheliales</taxon>
        <taxon>Atheliaceae</taxon>
        <taxon>Piloderma</taxon>
    </lineage>
</organism>
<dbReference type="InParanoid" id="A0A0C3AGJ1"/>
<accession>A0A0C3AGJ1</accession>
<dbReference type="HOGENOM" id="CLU_3088075_0_0_1"/>
<reference evidence="1 2" key="1">
    <citation type="submission" date="2014-04" db="EMBL/GenBank/DDBJ databases">
        <authorList>
            <consortium name="DOE Joint Genome Institute"/>
            <person name="Kuo A."/>
            <person name="Tarkka M."/>
            <person name="Buscot F."/>
            <person name="Kohler A."/>
            <person name="Nagy L.G."/>
            <person name="Floudas D."/>
            <person name="Copeland A."/>
            <person name="Barry K.W."/>
            <person name="Cichocki N."/>
            <person name="Veneault-Fourrey C."/>
            <person name="LaButti K."/>
            <person name="Lindquist E.A."/>
            <person name="Lipzen A."/>
            <person name="Lundell T."/>
            <person name="Morin E."/>
            <person name="Murat C."/>
            <person name="Sun H."/>
            <person name="Tunlid A."/>
            <person name="Henrissat B."/>
            <person name="Grigoriev I.V."/>
            <person name="Hibbett D.S."/>
            <person name="Martin F."/>
            <person name="Nordberg H.P."/>
            <person name="Cantor M.N."/>
            <person name="Hua S.X."/>
        </authorList>
    </citation>
    <scope>NUCLEOTIDE SEQUENCE [LARGE SCALE GENOMIC DNA]</scope>
    <source>
        <strain evidence="1 2">F 1598</strain>
    </source>
</reference>
<keyword evidence="2" id="KW-1185">Reference proteome</keyword>
<dbReference type="Proteomes" id="UP000054166">
    <property type="component" value="Unassembled WGS sequence"/>
</dbReference>
<proteinExistence type="predicted"/>
<evidence type="ECO:0000313" key="2">
    <source>
        <dbReference type="Proteomes" id="UP000054166"/>
    </source>
</evidence>
<dbReference type="AlphaFoldDB" id="A0A0C3AGJ1"/>
<dbReference type="EMBL" id="KN833101">
    <property type="protein sequence ID" value="KIM72928.1"/>
    <property type="molecule type" value="Genomic_DNA"/>
</dbReference>
<protein>
    <submittedName>
        <fullName evidence="1">Uncharacterized protein</fullName>
    </submittedName>
</protein>
<name>A0A0C3AGJ1_PILCF</name>
<reference evidence="2" key="2">
    <citation type="submission" date="2015-01" db="EMBL/GenBank/DDBJ databases">
        <title>Evolutionary Origins and Diversification of the Mycorrhizal Mutualists.</title>
        <authorList>
            <consortium name="DOE Joint Genome Institute"/>
            <consortium name="Mycorrhizal Genomics Consortium"/>
            <person name="Kohler A."/>
            <person name="Kuo A."/>
            <person name="Nagy L.G."/>
            <person name="Floudas D."/>
            <person name="Copeland A."/>
            <person name="Barry K.W."/>
            <person name="Cichocki N."/>
            <person name="Veneault-Fourrey C."/>
            <person name="LaButti K."/>
            <person name="Lindquist E.A."/>
            <person name="Lipzen A."/>
            <person name="Lundell T."/>
            <person name="Morin E."/>
            <person name="Murat C."/>
            <person name="Riley R."/>
            <person name="Ohm R."/>
            <person name="Sun H."/>
            <person name="Tunlid A."/>
            <person name="Henrissat B."/>
            <person name="Grigoriev I.V."/>
            <person name="Hibbett D.S."/>
            <person name="Martin F."/>
        </authorList>
    </citation>
    <scope>NUCLEOTIDE SEQUENCE [LARGE SCALE GENOMIC DNA]</scope>
    <source>
        <strain evidence="2">F 1598</strain>
    </source>
</reference>
<gene>
    <name evidence="1" type="ORF">PILCRDRAFT_15696</name>
</gene>
<sequence>MKVQPPKLPYPAHNTCSVIVFPSRNPDDASSRLLCADVPHMDCKTSGVAAQY</sequence>
<evidence type="ECO:0000313" key="1">
    <source>
        <dbReference type="EMBL" id="KIM72928.1"/>
    </source>
</evidence>